<dbReference type="AlphaFoldDB" id="A0A0B6ZZS5"/>
<dbReference type="EMBL" id="HACG01027284">
    <property type="protein sequence ID" value="CEK74149.1"/>
    <property type="molecule type" value="Transcribed_RNA"/>
</dbReference>
<gene>
    <name evidence="1" type="primary">ORF89858</name>
</gene>
<protein>
    <submittedName>
        <fullName evidence="1">Uncharacterized protein</fullName>
    </submittedName>
</protein>
<accession>A0A0B6ZZS5</accession>
<proteinExistence type="predicted"/>
<organism evidence="1">
    <name type="scientific">Arion vulgaris</name>
    <dbReference type="NCBI Taxonomy" id="1028688"/>
    <lineage>
        <taxon>Eukaryota</taxon>
        <taxon>Metazoa</taxon>
        <taxon>Spiralia</taxon>
        <taxon>Lophotrochozoa</taxon>
        <taxon>Mollusca</taxon>
        <taxon>Gastropoda</taxon>
        <taxon>Heterobranchia</taxon>
        <taxon>Euthyneura</taxon>
        <taxon>Panpulmonata</taxon>
        <taxon>Eupulmonata</taxon>
        <taxon>Stylommatophora</taxon>
        <taxon>Helicina</taxon>
        <taxon>Arionoidea</taxon>
        <taxon>Arionidae</taxon>
        <taxon>Arion</taxon>
    </lineage>
</organism>
<sequence>MNCKVMVSQKKNDQGCILSFVLSNKTKTFSQKHFQKLGASPVEHPQTAK</sequence>
<name>A0A0B6ZZS5_9EUPU</name>
<reference evidence="1" key="1">
    <citation type="submission" date="2014-12" db="EMBL/GenBank/DDBJ databases">
        <title>Insight into the proteome of Arion vulgaris.</title>
        <authorList>
            <person name="Aradska J."/>
            <person name="Bulat T."/>
            <person name="Smidak R."/>
            <person name="Sarate P."/>
            <person name="Gangsoo J."/>
            <person name="Sialana F."/>
            <person name="Bilban M."/>
            <person name="Lubec G."/>
        </authorList>
    </citation>
    <scope>NUCLEOTIDE SEQUENCE</scope>
    <source>
        <tissue evidence="1">Skin</tissue>
    </source>
</reference>
<evidence type="ECO:0000313" key="1">
    <source>
        <dbReference type="EMBL" id="CEK74149.1"/>
    </source>
</evidence>